<comment type="caution">
    <text evidence="1">The sequence shown here is derived from an EMBL/GenBank/DDBJ whole genome shotgun (WGS) entry which is preliminary data.</text>
</comment>
<protein>
    <submittedName>
        <fullName evidence="1">Uncharacterized protein</fullName>
    </submittedName>
</protein>
<gene>
    <name evidence="1" type="ORF">FNV43_RR04557</name>
</gene>
<evidence type="ECO:0000313" key="1">
    <source>
        <dbReference type="EMBL" id="KAF3454110.1"/>
    </source>
</evidence>
<evidence type="ECO:0000313" key="2">
    <source>
        <dbReference type="Proteomes" id="UP000796880"/>
    </source>
</evidence>
<dbReference type="AlphaFoldDB" id="A0A8K0HM03"/>
<reference evidence="1" key="1">
    <citation type="submission" date="2020-03" db="EMBL/GenBank/DDBJ databases">
        <title>A high-quality chromosome-level genome assembly of a woody plant with both climbing and erect habits, Rhamnella rubrinervis.</title>
        <authorList>
            <person name="Lu Z."/>
            <person name="Yang Y."/>
            <person name="Zhu X."/>
            <person name="Sun Y."/>
        </authorList>
    </citation>
    <scope>NUCLEOTIDE SEQUENCE</scope>
    <source>
        <strain evidence="1">BYM</strain>
        <tissue evidence="1">Leaf</tissue>
    </source>
</reference>
<accession>A0A8K0HM03</accession>
<dbReference type="EMBL" id="VOIH02000002">
    <property type="protein sequence ID" value="KAF3454110.1"/>
    <property type="molecule type" value="Genomic_DNA"/>
</dbReference>
<sequence length="69" mass="8002">MDSLRMTFWVSGTPWSRPKKPRDLLAKSNNILRLEVLCRMKKSILSPEHMITYGLWTNPEAEEEGIVLS</sequence>
<proteinExistence type="predicted"/>
<keyword evidence="2" id="KW-1185">Reference proteome</keyword>
<organism evidence="1 2">
    <name type="scientific">Rhamnella rubrinervis</name>
    <dbReference type="NCBI Taxonomy" id="2594499"/>
    <lineage>
        <taxon>Eukaryota</taxon>
        <taxon>Viridiplantae</taxon>
        <taxon>Streptophyta</taxon>
        <taxon>Embryophyta</taxon>
        <taxon>Tracheophyta</taxon>
        <taxon>Spermatophyta</taxon>
        <taxon>Magnoliopsida</taxon>
        <taxon>eudicotyledons</taxon>
        <taxon>Gunneridae</taxon>
        <taxon>Pentapetalae</taxon>
        <taxon>rosids</taxon>
        <taxon>fabids</taxon>
        <taxon>Rosales</taxon>
        <taxon>Rhamnaceae</taxon>
        <taxon>rhamnoid group</taxon>
        <taxon>Rhamneae</taxon>
        <taxon>Rhamnella</taxon>
    </lineage>
</organism>
<dbReference type="Proteomes" id="UP000796880">
    <property type="component" value="Unassembled WGS sequence"/>
</dbReference>
<name>A0A8K0HM03_9ROSA</name>